<dbReference type="PANTHER" id="PTHR33908:SF11">
    <property type="entry name" value="MEMBRANE PROTEIN"/>
    <property type="match status" value="1"/>
</dbReference>
<dbReference type="AlphaFoldDB" id="A0A146G5X1"/>
<reference evidence="11" key="1">
    <citation type="journal article" date="2017" name="Genome Announc.">
        <title>Draft Genome Sequence of Terrimicrobium sacchariphilum NM-5T, a Facultative Anaerobic Soil Bacterium of the Class Spartobacteria.</title>
        <authorList>
            <person name="Qiu Y.L."/>
            <person name="Tourlousse D.M."/>
            <person name="Matsuura N."/>
            <person name="Ohashi A."/>
            <person name="Sekiguchi Y."/>
        </authorList>
    </citation>
    <scope>NUCLEOTIDE SEQUENCE [LARGE SCALE GENOMIC DNA]</scope>
    <source>
        <strain evidence="11">NM-5</strain>
    </source>
</reference>
<evidence type="ECO:0000256" key="7">
    <source>
        <dbReference type="ARBA" id="ARBA00023136"/>
    </source>
</evidence>
<evidence type="ECO:0000256" key="1">
    <source>
        <dbReference type="ARBA" id="ARBA00004651"/>
    </source>
</evidence>
<dbReference type="Proteomes" id="UP000076023">
    <property type="component" value="Unassembled WGS sequence"/>
</dbReference>
<evidence type="ECO:0000259" key="9">
    <source>
        <dbReference type="Pfam" id="PF13231"/>
    </source>
</evidence>
<dbReference type="EMBL" id="BDCO01000002">
    <property type="protein sequence ID" value="GAT33169.1"/>
    <property type="molecule type" value="Genomic_DNA"/>
</dbReference>
<keyword evidence="6 8" id="KW-1133">Transmembrane helix</keyword>
<feature type="transmembrane region" description="Helical" evidence="8">
    <location>
        <begin position="77"/>
        <end position="96"/>
    </location>
</feature>
<feature type="transmembrane region" description="Helical" evidence="8">
    <location>
        <begin position="329"/>
        <end position="347"/>
    </location>
</feature>
<dbReference type="GO" id="GO:0005886">
    <property type="term" value="C:plasma membrane"/>
    <property type="evidence" value="ECO:0007669"/>
    <property type="project" value="UniProtKB-SubCell"/>
</dbReference>
<dbReference type="Pfam" id="PF13231">
    <property type="entry name" value="PMT_2"/>
    <property type="match status" value="1"/>
</dbReference>
<comment type="subcellular location">
    <subcellularLocation>
        <location evidence="1">Cell membrane</location>
        <topology evidence="1">Multi-pass membrane protein</topology>
    </subcellularLocation>
</comment>
<feature type="transmembrane region" description="Helical" evidence="8">
    <location>
        <begin position="353"/>
        <end position="369"/>
    </location>
</feature>
<dbReference type="InterPro" id="IPR019962">
    <property type="entry name" value="CHP03663"/>
</dbReference>
<evidence type="ECO:0000256" key="8">
    <source>
        <dbReference type="SAM" id="Phobius"/>
    </source>
</evidence>
<evidence type="ECO:0000256" key="2">
    <source>
        <dbReference type="ARBA" id="ARBA00022475"/>
    </source>
</evidence>
<comment type="caution">
    <text evidence="10">The sequence shown here is derived from an EMBL/GenBank/DDBJ whole genome shotgun (WGS) entry which is preliminary data.</text>
</comment>
<dbReference type="InterPro" id="IPR038731">
    <property type="entry name" value="RgtA/B/C-like"/>
</dbReference>
<evidence type="ECO:0000256" key="6">
    <source>
        <dbReference type="ARBA" id="ARBA00022989"/>
    </source>
</evidence>
<feature type="domain" description="Glycosyltransferase RgtA/B/C/D-like" evidence="9">
    <location>
        <begin position="58"/>
        <end position="186"/>
    </location>
</feature>
<dbReference type="GO" id="GO:0009103">
    <property type="term" value="P:lipopolysaccharide biosynthetic process"/>
    <property type="evidence" value="ECO:0007669"/>
    <property type="project" value="UniProtKB-ARBA"/>
</dbReference>
<feature type="transmembrane region" description="Helical" evidence="8">
    <location>
        <begin position="173"/>
        <end position="193"/>
    </location>
</feature>
<feature type="transmembrane region" description="Helical" evidence="8">
    <location>
        <begin position="275"/>
        <end position="299"/>
    </location>
</feature>
<accession>A0A146G5X1</accession>
<feature type="transmembrane region" description="Helical" evidence="8">
    <location>
        <begin position="213"/>
        <end position="232"/>
    </location>
</feature>
<keyword evidence="4" id="KW-0808">Transferase</keyword>
<dbReference type="STRING" id="690879.TSACC_21578"/>
<dbReference type="RefSeq" id="WP_075078934.1">
    <property type="nucleotide sequence ID" value="NZ_BDCO01000002.1"/>
</dbReference>
<dbReference type="InParanoid" id="A0A146G5X1"/>
<sequence>MNERKIPWVEIGILVLAALLRFVLLDIKPPHFDEGVNGWFADQMAKFGYYHYDPTNYHGPLHFYAVFAAQTLFGREIWAIRLPIILVSIACVWMTLRFSRFLGAPATRWAALAMAISPAYVFYGRYTIHESWLVLFLLLTCWGILGLWRDGTRQYLFALVAGICGMILTKETYVMHVAAFGLAALTLWGWQYISPSRPAYPIARQSWTQRDLGASVGLAVLAIVFFYSGNFLDFPGLKGLYQTFAAWTHTGVDAAGHDKPLYDVSIFGHKVINAYWLMLFARYEWPALIGFVMAVILAFPSDARLRFIAIYGAGALVAYSLVPYKTPWCIISIQWPFLLLFGAAIAWLSKRHFLATVSMSAIVLGASLYQSLRLNFYHFTDAKEPYVYVQTYRQVETLTKPLLDLAKEDPRYYGVTGQILIDSYYPLPWMLGDFPQFGYYNKNNSPETHDADVVVVEASRADTVRSKLTEPYYRRDFRLRDSQDLCTVFFRGSVFSRWFGNQPLEVKEITPR</sequence>
<proteinExistence type="predicted"/>
<keyword evidence="3" id="KW-0328">Glycosyltransferase</keyword>
<feature type="transmembrane region" description="Helical" evidence="8">
    <location>
        <begin position="108"/>
        <end position="126"/>
    </location>
</feature>
<gene>
    <name evidence="10" type="ORF">TSACC_21578</name>
</gene>
<dbReference type="PANTHER" id="PTHR33908">
    <property type="entry name" value="MANNOSYLTRANSFERASE YKCB-RELATED"/>
    <property type="match status" value="1"/>
</dbReference>
<dbReference type="GO" id="GO:0016763">
    <property type="term" value="F:pentosyltransferase activity"/>
    <property type="evidence" value="ECO:0007669"/>
    <property type="project" value="TreeGrafter"/>
</dbReference>
<name>A0A146G5X1_TERSA</name>
<feature type="transmembrane region" description="Helical" evidence="8">
    <location>
        <begin position="305"/>
        <end position="322"/>
    </location>
</feature>
<evidence type="ECO:0000256" key="5">
    <source>
        <dbReference type="ARBA" id="ARBA00022692"/>
    </source>
</evidence>
<feature type="transmembrane region" description="Helical" evidence="8">
    <location>
        <begin position="132"/>
        <end position="148"/>
    </location>
</feature>
<evidence type="ECO:0000256" key="3">
    <source>
        <dbReference type="ARBA" id="ARBA00022676"/>
    </source>
</evidence>
<dbReference type="InterPro" id="IPR050297">
    <property type="entry name" value="LipidA_mod_glycosyltrf_83"/>
</dbReference>
<keyword evidence="11" id="KW-1185">Reference proteome</keyword>
<dbReference type="NCBIfam" id="TIGR03663">
    <property type="entry name" value="flippase activity-associated protein Agl23"/>
    <property type="match status" value="1"/>
</dbReference>
<dbReference type="OrthoDB" id="9792771at2"/>
<protein>
    <submittedName>
        <fullName evidence="10">TIGR03663 family protein</fullName>
    </submittedName>
</protein>
<feature type="transmembrane region" description="Helical" evidence="8">
    <location>
        <begin position="7"/>
        <end position="24"/>
    </location>
</feature>
<evidence type="ECO:0000256" key="4">
    <source>
        <dbReference type="ARBA" id="ARBA00022679"/>
    </source>
</evidence>
<evidence type="ECO:0000313" key="10">
    <source>
        <dbReference type="EMBL" id="GAT33169.1"/>
    </source>
</evidence>
<organism evidence="10 11">
    <name type="scientific">Terrimicrobium sacchariphilum</name>
    <dbReference type="NCBI Taxonomy" id="690879"/>
    <lineage>
        <taxon>Bacteria</taxon>
        <taxon>Pseudomonadati</taxon>
        <taxon>Verrucomicrobiota</taxon>
        <taxon>Terrimicrobiia</taxon>
        <taxon>Terrimicrobiales</taxon>
        <taxon>Terrimicrobiaceae</taxon>
        <taxon>Terrimicrobium</taxon>
    </lineage>
</organism>
<keyword evidence="5 8" id="KW-0812">Transmembrane</keyword>
<keyword evidence="7 8" id="KW-0472">Membrane</keyword>
<keyword evidence="2" id="KW-1003">Cell membrane</keyword>
<evidence type="ECO:0000313" key="11">
    <source>
        <dbReference type="Proteomes" id="UP000076023"/>
    </source>
</evidence>